<organism evidence="1 2">
    <name type="scientific">Citrobacter freundii</name>
    <dbReference type="NCBI Taxonomy" id="546"/>
    <lineage>
        <taxon>Bacteria</taxon>
        <taxon>Pseudomonadati</taxon>
        <taxon>Pseudomonadota</taxon>
        <taxon>Gammaproteobacteria</taxon>
        <taxon>Enterobacterales</taxon>
        <taxon>Enterobacteriaceae</taxon>
        <taxon>Citrobacter</taxon>
        <taxon>Citrobacter freundii complex</taxon>
    </lineage>
</organism>
<dbReference type="Proteomes" id="UP000019194">
    <property type="component" value="Unassembled WGS sequence"/>
</dbReference>
<reference evidence="1 2" key="1">
    <citation type="submission" date="2013-10" db="EMBL/GenBank/DDBJ databases">
        <title>Antibiotic resistance diversity of beta-lactamase producers in the General Hospital Vienna.</title>
        <authorList>
            <person name="Barisic I."/>
            <person name="Mitteregger D."/>
            <person name="Hirschl A.M."/>
            <person name="Noehammer C."/>
            <person name="Wiesinger-Mayr H."/>
        </authorList>
    </citation>
    <scope>NUCLEOTIDE SEQUENCE [LARGE SCALE GENOMIC DNA]</scope>
    <source>
        <strain evidence="1 2">ISC11</strain>
    </source>
</reference>
<proteinExistence type="predicted"/>
<dbReference type="AlphaFoldDB" id="A0A7G2IPZ1"/>
<evidence type="ECO:0000313" key="2">
    <source>
        <dbReference type="Proteomes" id="UP000019194"/>
    </source>
</evidence>
<evidence type="ECO:0000313" key="1">
    <source>
        <dbReference type="EMBL" id="CDL39226.1"/>
    </source>
</evidence>
<name>A0A7G2IPZ1_CITFR</name>
<dbReference type="EMBL" id="CBWP010000057">
    <property type="protein sequence ID" value="CDL39226.1"/>
    <property type="molecule type" value="Genomic_DNA"/>
</dbReference>
<accession>A0A7G2IPZ1</accession>
<comment type="caution">
    <text evidence="1">The sequence shown here is derived from an EMBL/GenBank/DDBJ whole genome shotgun (WGS) entry which is preliminary data.</text>
</comment>
<sequence length="51" mass="5924">MIERKWQRFVVTSGNPSCRLKTHLMTKNGKRSGSGTVVFLCAFIQHFLHQF</sequence>
<protein>
    <submittedName>
        <fullName evidence="1">Uncharacterized protein</fullName>
    </submittedName>
</protein>